<dbReference type="GO" id="GO:0006974">
    <property type="term" value="P:DNA damage response"/>
    <property type="evidence" value="ECO:0007669"/>
    <property type="project" value="UniProtKB-KW"/>
</dbReference>
<feature type="domain" description="BRCT" evidence="5">
    <location>
        <begin position="856"/>
        <end position="945"/>
    </location>
</feature>
<dbReference type="EMBL" id="LSRQ01002132">
    <property type="protein sequence ID" value="OAY75296.1"/>
    <property type="molecule type" value="Genomic_DNA"/>
</dbReference>
<dbReference type="AlphaFoldDB" id="A0A199VEJ4"/>
<proteinExistence type="predicted"/>
<feature type="region of interest" description="Disordered" evidence="4">
    <location>
        <begin position="69"/>
        <end position="184"/>
    </location>
</feature>
<dbReference type="SUPFAM" id="SSF52113">
    <property type="entry name" value="BRCT domain"/>
    <property type="match status" value="1"/>
</dbReference>
<dbReference type="PANTHER" id="PTHR23196:SF1">
    <property type="entry name" value="PAX-INTERACTING PROTEIN 1"/>
    <property type="match status" value="1"/>
</dbReference>
<name>A0A199VEJ4_ANACO</name>
<evidence type="ECO:0000259" key="5">
    <source>
        <dbReference type="PROSITE" id="PS50172"/>
    </source>
</evidence>
<dbReference type="CDD" id="cd18432">
    <property type="entry name" value="BRCT_PAXIP1_rpt6_like"/>
    <property type="match status" value="1"/>
</dbReference>
<dbReference type="STRING" id="4615.A0A199VEJ4"/>
<protein>
    <submittedName>
        <fullName evidence="6">PAX-interacting protein 1</fullName>
    </submittedName>
</protein>
<evidence type="ECO:0000256" key="1">
    <source>
        <dbReference type="ARBA" id="ARBA00004123"/>
    </source>
</evidence>
<feature type="region of interest" description="Disordered" evidence="4">
    <location>
        <begin position="767"/>
        <end position="804"/>
    </location>
</feature>
<keyword evidence="3" id="KW-0539">Nucleus</keyword>
<keyword evidence="2" id="KW-0227">DNA damage</keyword>
<feature type="compositionally biased region" description="Basic and acidic residues" evidence="4">
    <location>
        <begin position="568"/>
        <end position="589"/>
    </location>
</feature>
<feature type="compositionally biased region" description="Acidic residues" evidence="4">
    <location>
        <begin position="96"/>
        <end position="111"/>
    </location>
</feature>
<feature type="region of interest" description="Disordered" evidence="4">
    <location>
        <begin position="495"/>
        <end position="589"/>
    </location>
</feature>
<feature type="compositionally biased region" description="Polar residues" evidence="4">
    <location>
        <begin position="771"/>
        <end position="781"/>
    </location>
</feature>
<dbReference type="InterPro" id="IPR001357">
    <property type="entry name" value="BRCT_dom"/>
</dbReference>
<feature type="region of interest" description="Disordered" evidence="4">
    <location>
        <begin position="434"/>
        <end position="473"/>
    </location>
</feature>
<dbReference type="PROSITE" id="PS50172">
    <property type="entry name" value="BRCT"/>
    <property type="match status" value="1"/>
</dbReference>
<evidence type="ECO:0000313" key="6">
    <source>
        <dbReference type="EMBL" id="OAY75296.1"/>
    </source>
</evidence>
<evidence type="ECO:0000256" key="2">
    <source>
        <dbReference type="ARBA" id="ARBA00022763"/>
    </source>
</evidence>
<evidence type="ECO:0000256" key="4">
    <source>
        <dbReference type="SAM" id="MobiDB-lite"/>
    </source>
</evidence>
<dbReference type="InterPro" id="IPR036420">
    <property type="entry name" value="BRCT_dom_sf"/>
</dbReference>
<dbReference type="Pfam" id="PF16770">
    <property type="entry name" value="RTT107_BRCT_5"/>
    <property type="match status" value="1"/>
</dbReference>
<dbReference type="Gene3D" id="3.40.50.10190">
    <property type="entry name" value="BRCT domain"/>
    <property type="match status" value="2"/>
</dbReference>
<organism evidence="6 7">
    <name type="scientific">Ananas comosus</name>
    <name type="common">Pineapple</name>
    <name type="synonym">Ananas ananas</name>
    <dbReference type="NCBI Taxonomy" id="4615"/>
    <lineage>
        <taxon>Eukaryota</taxon>
        <taxon>Viridiplantae</taxon>
        <taxon>Streptophyta</taxon>
        <taxon>Embryophyta</taxon>
        <taxon>Tracheophyta</taxon>
        <taxon>Spermatophyta</taxon>
        <taxon>Magnoliopsida</taxon>
        <taxon>Liliopsida</taxon>
        <taxon>Poales</taxon>
        <taxon>Bromeliaceae</taxon>
        <taxon>Bromelioideae</taxon>
        <taxon>Ananas</taxon>
    </lineage>
</organism>
<feature type="region of interest" description="Disordered" evidence="4">
    <location>
        <begin position="202"/>
        <end position="229"/>
    </location>
</feature>
<comment type="subcellular location">
    <subcellularLocation>
        <location evidence="1">Nucleus</location>
    </subcellularLocation>
</comment>
<dbReference type="InterPro" id="IPR051579">
    <property type="entry name" value="DDR_Transcriptional_Reg"/>
</dbReference>
<accession>A0A199VEJ4</accession>
<reference evidence="6 7" key="1">
    <citation type="journal article" date="2016" name="DNA Res.">
        <title>The draft genome of MD-2 pineapple using hybrid error correction of long reads.</title>
        <authorList>
            <person name="Redwan R.M."/>
            <person name="Saidin A."/>
            <person name="Kumar S.V."/>
        </authorList>
    </citation>
    <scope>NUCLEOTIDE SEQUENCE [LARGE SCALE GENOMIC DNA]</scope>
    <source>
        <strain evidence="7">cv. MD2</strain>
        <tissue evidence="6">Leaf</tissue>
    </source>
</reference>
<comment type="caution">
    <text evidence="6">The sequence shown here is derived from an EMBL/GenBank/DDBJ whole genome shotgun (WGS) entry which is preliminary data.</text>
</comment>
<feature type="region of interest" description="Disordered" evidence="4">
    <location>
        <begin position="386"/>
        <end position="418"/>
    </location>
</feature>
<dbReference type="Pfam" id="PF16589">
    <property type="entry name" value="BRCT_2"/>
    <property type="match status" value="1"/>
</dbReference>
<feature type="compositionally biased region" description="Basic and acidic residues" evidence="4">
    <location>
        <begin position="146"/>
        <end position="161"/>
    </location>
</feature>
<dbReference type="Proteomes" id="UP000092600">
    <property type="component" value="Unassembled WGS sequence"/>
</dbReference>
<sequence length="1091" mass="119242">MSRPKFRDCGGGTSLFKGALCSSRRATLGEGGEVDPETRFDGAERNVVGGVDVGNGDLVKESGVLYGETQALDDSEGSGGDGDFDVGDWGKTQLIEESEEDAAADDDENDEGTAVLSADEGLSDDGATPGGDERKAEEDAELGLETAKDENLSSGDGKDENLVDSDASTDDEEGGEGSLQRRLSSVRVASIRSSALAAAQNFLSKSRNTDSRSTCSNDSTNKTQGNTIDHSHEFTQCYSKEGSANKSKSNTVKKLFYDVTPQEEENTSKMESTHLPAIGHGIAGLSYVGSQEPGDLSQANALEVVDKFISINDLEPSQEDLNRGKAAVLKSPPISSAKGVRFLAEKVDHVSPVGKEGIFDWVDSLEDEGGGEFFHKRKEFFFKSKVDASKSQSHPPKNRSGVYDKSGKEDDASPNTGRKLANLAHSDSRLLIQNTGVSKRIHQTKTKRNLSKDLDEQSNSKSLEKQVEGNYDIGPDTQMAAEAIQILVHGSPIRHTAEGDKQCGDMNGNDNSARVKDSSKNVSRRKRSRDSKGIPTRSKRIKMLSSKSDDKRPIISSENLRGSRRKRSSEGKTLETETNRMKSNLKGEKSSQLEFIPGEYRVCGSPIAHRTRHSKQANSKKKVETSSVKVRNCCTRSSKKVNLVKQAEILCNGSEKYGNEMMDDTCKAAGTEVELVTNEPGSVNNDNKCSNSNKDQPMVVDTISTKPVTATQPSKKTKRVFIRSVSEILDRVKRKKRSSSTMRASEDIRSILPGLRTRSSVHSLLVTHSSGKNSNQPTCTPSLDKAGSAGSPNEKVRQSSIGRTTSKVVEEVSPICVTQGPSRAWDKGLSRPSIARELLRLEPPEASPNKEWKDLRRRKYMASTCILLSHHLDDDIIKQQKKILARLGVSVAASISDASHFVADKFVRTRNMLEAMALGKPVVTPLWLEACGQASCFIDEKNYILRDTKKEKEIGFSMPGSLARACQCALLQGKRVFITANVKPSQELIASLVKAAGGQPMERIGRSVIKDEKVPDDLLIISSEEDYDICIPLLEKDAGIFSSELVLNGIVIQKLEYERHRLFSNHIKRTRSTLWLRNKDDGQFLPVNKCS</sequence>
<feature type="compositionally biased region" description="Basic residues" evidence="4">
    <location>
        <begin position="439"/>
        <end position="449"/>
    </location>
</feature>
<evidence type="ECO:0000313" key="7">
    <source>
        <dbReference type="Proteomes" id="UP000092600"/>
    </source>
</evidence>
<evidence type="ECO:0000256" key="3">
    <source>
        <dbReference type="ARBA" id="ARBA00023242"/>
    </source>
</evidence>
<feature type="compositionally biased region" description="Acidic residues" evidence="4">
    <location>
        <begin position="71"/>
        <end position="86"/>
    </location>
</feature>
<gene>
    <name evidence="6" type="ORF">ACMD2_13522</name>
</gene>
<dbReference type="PANTHER" id="PTHR23196">
    <property type="entry name" value="PAX TRANSCRIPTION ACTIVATION DOMAIN INTERACTING PROTEIN"/>
    <property type="match status" value="1"/>
</dbReference>
<dbReference type="GO" id="GO:0005634">
    <property type="term" value="C:nucleus"/>
    <property type="evidence" value="ECO:0007669"/>
    <property type="project" value="UniProtKB-SubCell"/>
</dbReference>
<dbReference type="SMART" id="SM00292">
    <property type="entry name" value="BRCT"/>
    <property type="match status" value="1"/>
</dbReference>
<dbReference type="CDD" id="cd17744">
    <property type="entry name" value="BRCT_MDC1_rpt1"/>
    <property type="match status" value="1"/>
</dbReference>